<dbReference type="AlphaFoldDB" id="A0A9P7AEF1"/>
<sequence length="75" mass="8442">MISRCLHTLSVFRILASNNHTLLAAALLTTTRSTPHQHNHARFLPSRYGFLHQTSGLECGEDDLKIHSWGRAYGL</sequence>
<dbReference type="EMBL" id="JABBWE010000083">
    <property type="protein sequence ID" value="KAG1787158.1"/>
    <property type="molecule type" value="Genomic_DNA"/>
</dbReference>
<name>A0A9P7AEF1_9AGAM</name>
<proteinExistence type="predicted"/>
<organism evidence="1 2">
    <name type="scientific">Suillus plorans</name>
    <dbReference type="NCBI Taxonomy" id="116603"/>
    <lineage>
        <taxon>Eukaryota</taxon>
        <taxon>Fungi</taxon>
        <taxon>Dikarya</taxon>
        <taxon>Basidiomycota</taxon>
        <taxon>Agaricomycotina</taxon>
        <taxon>Agaricomycetes</taxon>
        <taxon>Agaricomycetidae</taxon>
        <taxon>Boletales</taxon>
        <taxon>Suillineae</taxon>
        <taxon>Suillaceae</taxon>
        <taxon>Suillus</taxon>
    </lineage>
</organism>
<accession>A0A9P7AEF1</accession>
<dbReference type="Proteomes" id="UP000719766">
    <property type="component" value="Unassembled WGS sequence"/>
</dbReference>
<evidence type="ECO:0000313" key="2">
    <source>
        <dbReference type="Proteomes" id="UP000719766"/>
    </source>
</evidence>
<evidence type="ECO:0000313" key="1">
    <source>
        <dbReference type="EMBL" id="KAG1787158.1"/>
    </source>
</evidence>
<reference evidence="1" key="1">
    <citation type="journal article" date="2020" name="New Phytol.">
        <title>Comparative genomics reveals dynamic genome evolution in host specialist ectomycorrhizal fungi.</title>
        <authorList>
            <person name="Lofgren L.A."/>
            <person name="Nguyen N.H."/>
            <person name="Vilgalys R."/>
            <person name="Ruytinx J."/>
            <person name="Liao H.L."/>
            <person name="Branco S."/>
            <person name="Kuo A."/>
            <person name="LaButti K."/>
            <person name="Lipzen A."/>
            <person name="Andreopoulos W."/>
            <person name="Pangilinan J."/>
            <person name="Riley R."/>
            <person name="Hundley H."/>
            <person name="Na H."/>
            <person name="Barry K."/>
            <person name="Grigoriev I.V."/>
            <person name="Stajich J.E."/>
            <person name="Kennedy P.G."/>
        </authorList>
    </citation>
    <scope>NUCLEOTIDE SEQUENCE</scope>
    <source>
        <strain evidence="1">S12</strain>
    </source>
</reference>
<dbReference type="RefSeq" id="XP_041154531.1">
    <property type="nucleotide sequence ID" value="XM_041304163.1"/>
</dbReference>
<gene>
    <name evidence="1" type="ORF">HD556DRAFT_1410981</name>
</gene>
<dbReference type="GeneID" id="64597927"/>
<protein>
    <submittedName>
        <fullName evidence="1">Uncharacterized protein</fullName>
    </submittedName>
</protein>
<keyword evidence="2" id="KW-1185">Reference proteome</keyword>
<comment type="caution">
    <text evidence="1">The sequence shown here is derived from an EMBL/GenBank/DDBJ whole genome shotgun (WGS) entry which is preliminary data.</text>
</comment>